<comment type="caution">
    <text evidence="6">Lacks conserved residue(s) required for the propagation of feature annotation.</text>
</comment>
<dbReference type="EC" id="2.3.2.26" evidence="3"/>
<comment type="catalytic activity">
    <reaction evidence="1">
        <text>S-ubiquitinyl-[E2 ubiquitin-conjugating enzyme]-L-cysteine + [acceptor protein]-L-lysine = [E2 ubiquitin-conjugating enzyme]-L-cysteine + N(6)-ubiquitinyl-[acceptor protein]-L-lysine.</text>
        <dbReference type="EC" id="2.3.2.26"/>
    </reaction>
</comment>
<keyword evidence="10" id="KW-1185">Reference proteome</keyword>
<evidence type="ECO:0000256" key="7">
    <source>
        <dbReference type="SAM" id="MobiDB-lite"/>
    </source>
</evidence>
<dbReference type="InterPro" id="IPR000569">
    <property type="entry name" value="HECT_dom"/>
</dbReference>
<feature type="compositionally biased region" description="Polar residues" evidence="7">
    <location>
        <begin position="473"/>
        <end position="484"/>
    </location>
</feature>
<sequence>MAATRPDLPPSSGTAAGATASSDTTMPSAVVAALIADGLLCPQEPLEELKEHFLLLDFDPEKSIASALAAHRLLREFARRGRSSSSNSSSNSNSSRRGNSNSSSSSLRLSVGVGEEFTVAGEVACSRLGTARRQQQRLQQLLQADAETLQQTLQTKRDWEALAEGRLLEESADFSELAKICEVVAELPYTARRTIARWYLDVPVRHLEQHITVVQQLITGMSLAVAAAAGVVTSAASSVVSDVRVLSAGPLENWHYLQAPQHPAETALRAALLLLHILYVANVHRQQRRLQTCDGDPHLDAPTLLRSAIHSPAAPEEAVVAGGAAGALAEAAPEVNARSGERVASQTTVEYQQHHQGQEDLSEIDFNFFHNDAINSSHQLLQHEFALWLRLRRGAAAPAVSSLLLQQALQQQQQRERRDRSRQHSILTIAPHSAFVAHSMETSAATAATQERAATAPGPAGNGCSQVAAPATRNGSEIPSTNGVLSAAPLAPPQESTEGADEGGPVTAEDTMVLRSVSVHSLFSAEDDSGSGLLSPGLLTADSEAPVAAGAGPSAPAITQAVAESGFAAEIGAFVSEGMATGFNTPNDRSSNHLMLGRSVRTSAESGAVASNMIGFLPLPLGVWSSASAAAALAAGAASPAAVLSSPAAAAAAAAANRPFNHFAVPQANLHTHEFSLLAHPFVLDASAKAEIIRMQATLEQQHQARQAEVEALLALCRGGVGSPLPFLYLQVRRTHLVEDTLQQIASSSTNSSTDFRKALKVQFVGEEGVDQGGVTKEFFQLLVDEVCPH</sequence>
<evidence type="ECO:0000256" key="6">
    <source>
        <dbReference type="PROSITE-ProRule" id="PRU00104"/>
    </source>
</evidence>
<dbReference type="Gene3D" id="3.90.1750.10">
    <property type="entry name" value="Hect, E3 ligase catalytic domains"/>
    <property type="match status" value="1"/>
</dbReference>
<feature type="region of interest" description="Disordered" evidence="7">
    <location>
        <begin position="1"/>
        <end position="23"/>
    </location>
</feature>
<dbReference type="GO" id="GO:0061630">
    <property type="term" value="F:ubiquitin protein ligase activity"/>
    <property type="evidence" value="ECO:0007669"/>
    <property type="project" value="UniProtKB-EC"/>
</dbReference>
<dbReference type="InterPro" id="IPR035983">
    <property type="entry name" value="Hect_E3_ubiquitin_ligase"/>
</dbReference>
<organism evidence="9 10">
    <name type="scientific">Eimeria maxima</name>
    <name type="common">Coccidian parasite</name>
    <dbReference type="NCBI Taxonomy" id="5804"/>
    <lineage>
        <taxon>Eukaryota</taxon>
        <taxon>Sar</taxon>
        <taxon>Alveolata</taxon>
        <taxon>Apicomplexa</taxon>
        <taxon>Conoidasida</taxon>
        <taxon>Coccidia</taxon>
        <taxon>Eucoccidiorida</taxon>
        <taxon>Eimeriorina</taxon>
        <taxon>Eimeriidae</taxon>
        <taxon>Eimeria</taxon>
    </lineage>
</organism>
<gene>
    <name evidence="9" type="ORF">EMWEY_00036950</name>
</gene>
<dbReference type="GO" id="GO:0005737">
    <property type="term" value="C:cytoplasm"/>
    <property type="evidence" value="ECO:0007669"/>
    <property type="project" value="TreeGrafter"/>
</dbReference>
<keyword evidence="5 6" id="KW-0833">Ubl conjugation pathway</keyword>
<protein>
    <recommendedName>
        <fullName evidence="3">HECT-type E3 ubiquitin transferase</fullName>
        <ecNumber evidence="3">2.3.2.26</ecNumber>
    </recommendedName>
</protein>
<dbReference type="OrthoDB" id="409931at2759"/>
<feature type="compositionally biased region" description="Low complexity" evidence="7">
    <location>
        <begin position="443"/>
        <end position="456"/>
    </location>
</feature>
<feature type="domain" description="HECT" evidence="8">
    <location>
        <begin position="752"/>
        <end position="787"/>
    </location>
</feature>
<dbReference type="RefSeq" id="XP_013337645.1">
    <property type="nucleotide sequence ID" value="XM_013482191.1"/>
</dbReference>
<dbReference type="GO" id="GO:0016567">
    <property type="term" value="P:protein ubiquitination"/>
    <property type="evidence" value="ECO:0007669"/>
    <property type="project" value="TreeGrafter"/>
</dbReference>
<dbReference type="PROSITE" id="PS50237">
    <property type="entry name" value="HECT"/>
    <property type="match status" value="1"/>
</dbReference>
<keyword evidence="4" id="KW-0808">Transferase</keyword>
<dbReference type="InterPro" id="IPR050409">
    <property type="entry name" value="E3_ubiq-protein_ligase"/>
</dbReference>
<evidence type="ECO:0000259" key="8">
    <source>
        <dbReference type="PROSITE" id="PS50237"/>
    </source>
</evidence>
<evidence type="ECO:0000256" key="5">
    <source>
        <dbReference type="ARBA" id="ARBA00022786"/>
    </source>
</evidence>
<accession>U6MH70</accession>
<feature type="compositionally biased region" description="Low complexity" evidence="7">
    <location>
        <begin position="11"/>
        <end position="23"/>
    </location>
</feature>
<dbReference type="Proteomes" id="UP000030763">
    <property type="component" value="Unassembled WGS sequence"/>
</dbReference>
<reference evidence="9" key="1">
    <citation type="submission" date="2013-10" db="EMBL/GenBank/DDBJ databases">
        <title>Genomic analysis of the causative agents of coccidiosis in chickens.</title>
        <authorList>
            <person name="Reid A.J."/>
            <person name="Blake D."/>
            <person name="Billington K."/>
            <person name="Browne H."/>
            <person name="Dunn M."/>
            <person name="Hung S."/>
            <person name="Kawahara F."/>
            <person name="Miranda-Saavedra D."/>
            <person name="Mourier T."/>
            <person name="Nagra H."/>
            <person name="Otto T.D."/>
            <person name="Rawlings N."/>
            <person name="Sanchez A."/>
            <person name="Sanders M."/>
            <person name="Subramaniam C."/>
            <person name="Tay Y."/>
            <person name="Dear P."/>
            <person name="Doerig C."/>
            <person name="Gruber A."/>
            <person name="Parkinson J."/>
            <person name="Shirley M."/>
            <person name="Wan K.L."/>
            <person name="Berriman M."/>
            <person name="Tomley F."/>
            <person name="Pain A."/>
        </authorList>
    </citation>
    <scope>NUCLEOTIDE SEQUENCE [LARGE SCALE GENOMIC DNA]</scope>
    <source>
        <strain evidence="9">Weybridge</strain>
    </source>
</reference>
<name>U6MH70_EIMMA</name>
<dbReference type="GO" id="GO:0006511">
    <property type="term" value="P:ubiquitin-dependent protein catabolic process"/>
    <property type="evidence" value="ECO:0007669"/>
    <property type="project" value="TreeGrafter"/>
</dbReference>
<dbReference type="AlphaFoldDB" id="U6MH70"/>
<dbReference type="GeneID" id="25337681"/>
<dbReference type="EMBL" id="HG721977">
    <property type="protein sequence ID" value="CDJ60995.1"/>
    <property type="molecule type" value="Genomic_DNA"/>
</dbReference>
<evidence type="ECO:0000313" key="9">
    <source>
        <dbReference type="EMBL" id="CDJ60995.1"/>
    </source>
</evidence>
<comment type="pathway">
    <text evidence="2">Protein modification; protein ubiquitination.</text>
</comment>
<proteinExistence type="predicted"/>
<evidence type="ECO:0000256" key="4">
    <source>
        <dbReference type="ARBA" id="ARBA00022679"/>
    </source>
</evidence>
<reference evidence="9" key="2">
    <citation type="submission" date="2013-10" db="EMBL/GenBank/DDBJ databases">
        <authorList>
            <person name="Aslett M."/>
        </authorList>
    </citation>
    <scope>NUCLEOTIDE SEQUENCE [LARGE SCALE GENOMIC DNA]</scope>
    <source>
        <strain evidence="9">Weybridge</strain>
    </source>
</reference>
<evidence type="ECO:0000256" key="2">
    <source>
        <dbReference type="ARBA" id="ARBA00004906"/>
    </source>
</evidence>
<dbReference type="PANTHER" id="PTHR11254:SF444">
    <property type="entry name" value="HECT DOMAIN CONTAINING UBIQUITIN LIGASE"/>
    <property type="match status" value="1"/>
</dbReference>
<dbReference type="PANTHER" id="PTHR11254">
    <property type="entry name" value="HECT DOMAIN UBIQUITIN-PROTEIN LIGASE"/>
    <property type="match status" value="1"/>
</dbReference>
<feature type="compositionally biased region" description="Low complexity" evidence="7">
    <location>
        <begin position="83"/>
        <end position="107"/>
    </location>
</feature>
<dbReference type="OMA" id="HPFVLDA"/>
<feature type="region of interest" description="Disordered" evidence="7">
    <location>
        <begin position="79"/>
        <end position="107"/>
    </location>
</feature>
<evidence type="ECO:0000256" key="3">
    <source>
        <dbReference type="ARBA" id="ARBA00012485"/>
    </source>
</evidence>
<evidence type="ECO:0000256" key="1">
    <source>
        <dbReference type="ARBA" id="ARBA00000885"/>
    </source>
</evidence>
<dbReference type="SUPFAM" id="SSF56204">
    <property type="entry name" value="Hect, E3 ligase catalytic domain"/>
    <property type="match status" value="1"/>
</dbReference>
<evidence type="ECO:0000313" key="10">
    <source>
        <dbReference type="Proteomes" id="UP000030763"/>
    </source>
</evidence>
<dbReference type="VEuPathDB" id="ToxoDB:EMWEY_00036950"/>
<feature type="region of interest" description="Disordered" evidence="7">
    <location>
        <begin position="443"/>
        <end position="506"/>
    </location>
</feature>